<evidence type="ECO:0000313" key="6">
    <source>
        <dbReference type="Proteomes" id="UP001165368"/>
    </source>
</evidence>
<proteinExistence type="inferred from homology"/>
<dbReference type="Gene3D" id="3.40.605.10">
    <property type="entry name" value="Aldehyde Dehydrogenase, Chain A, domain 1"/>
    <property type="match status" value="1"/>
</dbReference>
<dbReference type="Pfam" id="PF00171">
    <property type="entry name" value="Aldedh"/>
    <property type="match status" value="1"/>
</dbReference>
<dbReference type="SUPFAM" id="SSF53720">
    <property type="entry name" value="ALDH-like"/>
    <property type="match status" value="1"/>
</dbReference>
<dbReference type="RefSeq" id="WP_237826310.1">
    <property type="nucleotide sequence ID" value="NZ_JAKLTQ010000025.1"/>
</dbReference>
<evidence type="ECO:0000256" key="2">
    <source>
        <dbReference type="PROSITE-ProRule" id="PRU10007"/>
    </source>
</evidence>
<dbReference type="InterPro" id="IPR016162">
    <property type="entry name" value="Ald_DH_N"/>
</dbReference>
<dbReference type="InterPro" id="IPR016161">
    <property type="entry name" value="Ald_DH/histidinol_DH"/>
</dbReference>
<dbReference type="PANTHER" id="PTHR11699">
    <property type="entry name" value="ALDEHYDE DEHYDROGENASE-RELATED"/>
    <property type="match status" value="1"/>
</dbReference>
<dbReference type="InterPro" id="IPR015590">
    <property type="entry name" value="Aldehyde_DH_dom"/>
</dbReference>
<dbReference type="Gene3D" id="3.40.309.10">
    <property type="entry name" value="Aldehyde Dehydrogenase, Chain A, domain 2"/>
    <property type="match status" value="1"/>
</dbReference>
<feature type="domain" description="Aldehyde dehydrogenase" evidence="4">
    <location>
        <begin position="20"/>
        <end position="478"/>
    </location>
</feature>
<dbReference type="InterPro" id="IPR016160">
    <property type="entry name" value="Ald_DH_CS_CYS"/>
</dbReference>
<dbReference type="InterPro" id="IPR029510">
    <property type="entry name" value="Ald_DH_CS_GLU"/>
</dbReference>
<evidence type="ECO:0000259" key="4">
    <source>
        <dbReference type="Pfam" id="PF00171"/>
    </source>
</evidence>
<comment type="caution">
    <text evidence="5">The sequence shown here is derived from an EMBL/GenBank/DDBJ whole genome shotgun (WGS) entry which is preliminary data.</text>
</comment>
<dbReference type="PROSITE" id="PS00687">
    <property type="entry name" value="ALDEHYDE_DEHYDR_GLU"/>
    <property type="match status" value="1"/>
</dbReference>
<comment type="similarity">
    <text evidence="3">Belongs to the aldehyde dehydrogenase family.</text>
</comment>
<evidence type="ECO:0000313" key="5">
    <source>
        <dbReference type="EMBL" id="MCG2624431.1"/>
    </source>
</evidence>
<dbReference type="EMBL" id="JAKLTQ010000025">
    <property type="protein sequence ID" value="MCG2624431.1"/>
    <property type="molecule type" value="Genomic_DNA"/>
</dbReference>
<evidence type="ECO:0000256" key="1">
    <source>
        <dbReference type="ARBA" id="ARBA00023002"/>
    </source>
</evidence>
<dbReference type="Proteomes" id="UP001165368">
    <property type="component" value="Unassembled WGS sequence"/>
</dbReference>
<evidence type="ECO:0000256" key="3">
    <source>
        <dbReference type="RuleBase" id="RU003345"/>
    </source>
</evidence>
<sequence length="487" mass="51054">MRVSIEQLTDGNWSSGFDAGEVEDLNPADEGDVIGTISLAGPDAARHALDSAAAAFHRWRRTPLVERGAILARAADLLRDRAEAIAADITRENGKLLVEARVEVAKSADFLDYYAGVGRLSYGDLLDDGRPGTQVFSRREPIGVIVAIAPWNDPILTPARKLSPALIAGNTVVAKPSIQTPLALQHFARALHDAGLPAGVLNTVHTSNDTMASAVLADPRVSGVTVTGSTATGFALEKLLAGRSVRFQAEMGGKNPAVVLPDADLDLTVRTIAAAAYAQAGQRCTATSRVLVHRQVQDEFLDRMAEAAAAHRPGPGNAAGSTMGPLISRAHQRSVLEHVQRAQLQGAKVLTGGEAPTADGTGAGCFVAPAVVAGVTEEMSLWRDEVFGPVLAVSTIDDLDEAIAKANDTAYGLSAAIFTGSLAATHRFIEEVDAGQISVNLPTSGWDVHHPFGGFKDSGSAFKEQGLDGLRFYTRTKTAAIGHGGSW</sequence>
<keyword evidence="1 3" id="KW-0560">Oxidoreductase</keyword>
<name>A0ABS9LCP1_9MICC</name>
<dbReference type="InterPro" id="IPR016163">
    <property type="entry name" value="Ald_DH_C"/>
</dbReference>
<dbReference type="PROSITE" id="PS00070">
    <property type="entry name" value="ALDEHYDE_DEHYDR_CYS"/>
    <property type="match status" value="1"/>
</dbReference>
<organism evidence="5 6">
    <name type="scientific">Arthrobacter hankyongi</name>
    <dbReference type="NCBI Taxonomy" id="2904801"/>
    <lineage>
        <taxon>Bacteria</taxon>
        <taxon>Bacillati</taxon>
        <taxon>Actinomycetota</taxon>
        <taxon>Actinomycetes</taxon>
        <taxon>Micrococcales</taxon>
        <taxon>Micrococcaceae</taxon>
        <taxon>Arthrobacter</taxon>
    </lineage>
</organism>
<keyword evidence="6" id="KW-1185">Reference proteome</keyword>
<protein>
    <submittedName>
        <fullName evidence="5">Aldehyde dehydrogenase family protein</fullName>
    </submittedName>
</protein>
<gene>
    <name evidence="5" type="ORF">LVY72_21310</name>
</gene>
<accession>A0ABS9LCP1</accession>
<feature type="active site" evidence="2">
    <location>
        <position position="250"/>
    </location>
</feature>
<reference evidence="5" key="1">
    <citation type="submission" date="2022-01" db="EMBL/GenBank/DDBJ databases">
        <authorList>
            <person name="Jo J.-H."/>
            <person name="Im W.-T."/>
        </authorList>
    </citation>
    <scope>NUCLEOTIDE SEQUENCE</scope>
    <source>
        <strain evidence="5">I2-34</strain>
    </source>
</reference>